<accession>A0ABW8D8V6</accession>
<dbReference type="Proteomes" id="UP001615550">
    <property type="component" value="Unassembled WGS sequence"/>
</dbReference>
<feature type="repeat" description="ANK" evidence="3">
    <location>
        <begin position="556"/>
        <end position="588"/>
    </location>
</feature>
<gene>
    <name evidence="5" type="ORF">ACD661_08665</name>
</gene>
<feature type="repeat" description="ANK" evidence="3">
    <location>
        <begin position="390"/>
        <end position="414"/>
    </location>
</feature>
<dbReference type="RefSeq" id="WP_400187465.1">
    <property type="nucleotide sequence ID" value="NZ_JBGORX010000002.1"/>
</dbReference>
<sequence length="695" mass="78596">MPRHTTPPSSSSSDATQDMTPGLATLPSEVLVRISQGLFSYELRPVCRQFVPLEQNNATFSWVRKHFPSFAQVTLSEGQQRPITFIQAKMEEIEAFLKNENPDSLLPSQLMPIFLELQHYELEPLYRDYARMERGDDPDLWKSVGAIMPKLAHIFLWMKTRNKEKLQEVAGKLTYLNLLWLLIRLDRNHLSIFDWAQLTGNQDFLDLLYFNASRLMYFNAGLGESRNGIFDARFHTNILQLAIRCNQDPTQFLKAVYSVTINSMIPLLNSRRENSLHFAAYNLNPVWLEHLLGRIHKNQDLAASLEQKNKEGLTPLQVAAQVGNWQAVSLFAKFGANARNLNQFLYGPNLYRREGTTTRFHVAVQCLSLSNVTNLLTSAPYFDWNTPDEHGLTLLHIACHRGSLKLVKRLVLLGKPDYLAINNSGWTPLHDAIAGNHIEILEYLLPKIKDLGQIKPTREGWGLSHWIIKYGNLEVIKLFKAQIIAELRAKDVNGDVPLALALKDERYDLVQDLLSLLPSNKHVPVSCLHLAAMSKDLSCLMQIVPRVVNIDAPDRQQNSALHLAAAAGNVRGVLYLLNANASINVRNQKKHLPDHYAKKSGNNILICLFECLRYRTDVERGHGDKKAEAARALESVLLGKADYAALEPYMSLFSSKVSPTLAGFYKAFLPMIAPHTEENDEFQMRAIASSSNSKF</sequence>
<dbReference type="PROSITE" id="PS50297">
    <property type="entry name" value="ANK_REP_REGION"/>
    <property type="match status" value="4"/>
</dbReference>
<name>A0ABW8D8V6_9GAMM</name>
<organism evidence="5 6">
    <name type="scientific">Legionella lytica</name>
    <dbReference type="NCBI Taxonomy" id="96232"/>
    <lineage>
        <taxon>Bacteria</taxon>
        <taxon>Pseudomonadati</taxon>
        <taxon>Pseudomonadota</taxon>
        <taxon>Gammaproteobacteria</taxon>
        <taxon>Legionellales</taxon>
        <taxon>Legionellaceae</taxon>
        <taxon>Legionella</taxon>
    </lineage>
</organism>
<dbReference type="EMBL" id="JBGORX010000002">
    <property type="protein sequence ID" value="MFJ1268622.1"/>
    <property type="molecule type" value="Genomic_DNA"/>
</dbReference>
<dbReference type="PROSITE" id="PS50088">
    <property type="entry name" value="ANK_REPEAT"/>
    <property type="match status" value="4"/>
</dbReference>
<evidence type="ECO:0000313" key="5">
    <source>
        <dbReference type="EMBL" id="MFJ1268622.1"/>
    </source>
</evidence>
<evidence type="ECO:0000256" key="2">
    <source>
        <dbReference type="ARBA" id="ARBA00023043"/>
    </source>
</evidence>
<dbReference type="SUPFAM" id="SSF48403">
    <property type="entry name" value="Ankyrin repeat"/>
    <property type="match status" value="2"/>
</dbReference>
<comment type="caution">
    <text evidence="5">The sequence shown here is derived from an EMBL/GenBank/DDBJ whole genome shotgun (WGS) entry which is preliminary data.</text>
</comment>
<evidence type="ECO:0000313" key="6">
    <source>
        <dbReference type="Proteomes" id="UP001615550"/>
    </source>
</evidence>
<dbReference type="Gene3D" id="1.25.40.20">
    <property type="entry name" value="Ankyrin repeat-containing domain"/>
    <property type="match status" value="3"/>
</dbReference>
<feature type="repeat" description="ANK" evidence="3">
    <location>
        <begin position="424"/>
        <end position="445"/>
    </location>
</feature>
<feature type="region of interest" description="Disordered" evidence="4">
    <location>
        <begin position="1"/>
        <end position="21"/>
    </location>
</feature>
<dbReference type="Pfam" id="PF12796">
    <property type="entry name" value="Ank_2"/>
    <property type="match status" value="2"/>
</dbReference>
<keyword evidence="1" id="KW-0677">Repeat</keyword>
<keyword evidence="2 3" id="KW-0040">ANK repeat</keyword>
<feature type="repeat" description="ANK" evidence="3">
    <location>
        <begin position="311"/>
        <end position="343"/>
    </location>
</feature>
<proteinExistence type="predicted"/>
<reference evidence="5 6" key="1">
    <citation type="submission" date="2024-08" db="EMBL/GenBank/DDBJ databases">
        <title>Draft Genome Sequence of Legionella lytica strain DSB2004, Isolated From a Fire Sprinkler System.</title>
        <authorList>
            <person name="Everhart A.D."/>
            <person name="Kidane D.T."/>
            <person name="Farone A.L."/>
            <person name="Farone M.B."/>
        </authorList>
    </citation>
    <scope>NUCLEOTIDE SEQUENCE [LARGE SCALE GENOMIC DNA]</scope>
    <source>
        <strain evidence="5 6">DSB2004</strain>
    </source>
</reference>
<dbReference type="InterPro" id="IPR002110">
    <property type="entry name" value="Ankyrin_rpt"/>
</dbReference>
<dbReference type="SMART" id="SM00248">
    <property type="entry name" value="ANK"/>
    <property type="match status" value="7"/>
</dbReference>
<evidence type="ECO:0000256" key="1">
    <source>
        <dbReference type="ARBA" id="ARBA00022737"/>
    </source>
</evidence>
<evidence type="ECO:0000256" key="4">
    <source>
        <dbReference type="SAM" id="MobiDB-lite"/>
    </source>
</evidence>
<keyword evidence="6" id="KW-1185">Reference proteome</keyword>
<dbReference type="PANTHER" id="PTHR24198">
    <property type="entry name" value="ANKYRIN REPEAT AND PROTEIN KINASE DOMAIN-CONTAINING PROTEIN"/>
    <property type="match status" value="1"/>
</dbReference>
<dbReference type="PANTHER" id="PTHR24198:SF165">
    <property type="entry name" value="ANKYRIN REPEAT-CONTAINING PROTEIN-RELATED"/>
    <property type="match status" value="1"/>
</dbReference>
<protein>
    <submittedName>
        <fullName evidence="5">Ankyrin repeat domain-containing protein</fullName>
    </submittedName>
</protein>
<feature type="compositionally biased region" description="Low complexity" evidence="4">
    <location>
        <begin position="1"/>
        <end position="13"/>
    </location>
</feature>
<dbReference type="InterPro" id="IPR036770">
    <property type="entry name" value="Ankyrin_rpt-contain_sf"/>
</dbReference>
<evidence type="ECO:0000256" key="3">
    <source>
        <dbReference type="PROSITE-ProRule" id="PRU00023"/>
    </source>
</evidence>